<organism evidence="7">
    <name type="scientific">Alexandrium monilatum</name>
    <dbReference type="NCBI Taxonomy" id="311494"/>
    <lineage>
        <taxon>Eukaryota</taxon>
        <taxon>Sar</taxon>
        <taxon>Alveolata</taxon>
        <taxon>Dinophyceae</taxon>
        <taxon>Gonyaulacales</taxon>
        <taxon>Pyrocystaceae</taxon>
        <taxon>Alexandrium</taxon>
    </lineage>
</organism>
<comment type="subcellular location">
    <subcellularLocation>
        <location evidence="1">Membrane</location>
        <topology evidence="1">Multi-pass membrane protein</topology>
    </subcellularLocation>
</comment>
<dbReference type="Gene3D" id="1.20.1070.10">
    <property type="entry name" value="Rhodopsin 7-helix transmembrane proteins"/>
    <property type="match status" value="1"/>
</dbReference>
<keyword evidence="5 6" id="KW-0472">Membrane</keyword>
<dbReference type="Pfam" id="PF01036">
    <property type="entry name" value="Bac_rhodopsin"/>
    <property type="match status" value="1"/>
</dbReference>
<gene>
    <name evidence="7" type="ORF">AMON00008_LOCUS15349</name>
</gene>
<protein>
    <submittedName>
        <fullName evidence="7">Uncharacterized protein</fullName>
    </submittedName>
</protein>
<feature type="transmembrane region" description="Helical" evidence="6">
    <location>
        <begin position="231"/>
        <end position="259"/>
    </location>
</feature>
<keyword evidence="3 6" id="KW-0812">Transmembrane</keyword>
<keyword evidence="4 6" id="KW-1133">Transmembrane helix</keyword>
<feature type="transmembrane region" description="Helical" evidence="6">
    <location>
        <begin position="22"/>
        <end position="44"/>
    </location>
</feature>
<dbReference type="GO" id="GO:0016020">
    <property type="term" value="C:membrane"/>
    <property type="evidence" value="ECO:0007669"/>
    <property type="project" value="UniProtKB-SubCell"/>
</dbReference>
<dbReference type="EMBL" id="HBNR01022969">
    <property type="protein sequence ID" value="CAE4575729.1"/>
    <property type="molecule type" value="Transcribed_RNA"/>
</dbReference>
<evidence type="ECO:0000256" key="4">
    <source>
        <dbReference type="ARBA" id="ARBA00022989"/>
    </source>
</evidence>
<sequence>MVASEACLPTEAALQRACGSLFVTHGLESTCGLAMWLFFSVIAVKLHCRGHLRSPALAFVRFCLHHASGFAEEFVVVTFGIMMGHCSKGHVLLKQACGCAVTTLYTVWQMHDMKLEVRLRFCGNLDKMANATSAVLSALGITRWLSIGNINGMRYIGYALTCPMTQLELVVMLAPIVPCYRVLAFLSFTLTLVTLTCGYAASLLWMPVWDGDATMFLQTWDLDVLAPTRKFFVVLPALAGISILWVLILPFLVIMYTVYGGNKNFDLPQEYRFLVSLVWITWLCFPIWWLLSWEGNGVIEDTKVNEIGFTVLNMTAKGLFTLQSFRVGELNDVRVAARRGYATSPQKGKDEAHGILGYKAHPSSWSCEGIGVPDVISRASSRKLSASRFVKILRMYDEDNEGEAAVDREHSLEAPIRRPLGQVLRVGDNLPTPKGRNRNRKWISKEETRNYY</sequence>
<feature type="transmembrane region" description="Helical" evidence="6">
    <location>
        <begin position="182"/>
        <end position="206"/>
    </location>
</feature>
<reference evidence="7" key="1">
    <citation type="submission" date="2021-01" db="EMBL/GenBank/DDBJ databases">
        <authorList>
            <person name="Corre E."/>
            <person name="Pelletier E."/>
            <person name="Niang G."/>
            <person name="Scheremetjew M."/>
            <person name="Finn R."/>
            <person name="Kale V."/>
            <person name="Holt S."/>
            <person name="Cochrane G."/>
            <person name="Meng A."/>
            <person name="Brown T."/>
            <person name="Cohen L."/>
        </authorList>
    </citation>
    <scope>NUCLEOTIDE SEQUENCE</scope>
    <source>
        <strain evidence="7">CCMP3105</strain>
    </source>
</reference>
<dbReference type="AlphaFoldDB" id="A0A7S4Q8H1"/>
<dbReference type="SUPFAM" id="SSF81321">
    <property type="entry name" value="Family A G protein-coupled receptor-like"/>
    <property type="match status" value="1"/>
</dbReference>
<evidence type="ECO:0000256" key="3">
    <source>
        <dbReference type="ARBA" id="ARBA00022692"/>
    </source>
</evidence>
<comment type="similarity">
    <text evidence="2">Belongs to the archaeal/bacterial/fungal opsin family.</text>
</comment>
<evidence type="ECO:0000256" key="5">
    <source>
        <dbReference type="ARBA" id="ARBA00023136"/>
    </source>
</evidence>
<accession>A0A7S4Q8H1</accession>
<evidence type="ECO:0000313" key="7">
    <source>
        <dbReference type="EMBL" id="CAE4575729.1"/>
    </source>
</evidence>
<evidence type="ECO:0000256" key="1">
    <source>
        <dbReference type="ARBA" id="ARBA00004141"/>
    </source>
</evidence>
<evidence type="ECO:0000256" key="6">
    <source>
        <dbReference type="SAM" id="Phobius"/>
    </source>
</evidence>
<feature type="transmembrane region" description="Helical" evidence="6">
    <location>
        <begin position="271"/>
        <end position="291"/>
    </location>
</feature>
<dbReference type="InterPro" id="IPR001425">
    <property type="entry name" value="Arc/bac/fun_rhodopsins"/>
</dbReference>
<evidence type="ECO:0000256" key="2">
    <source>
        <dbReference type="ARBA" id="ARBA00008130"/>
    </source>
</evidence>
<name>A0A7S4Q8H1_9DINO</name>
<proteinExistence type="inferred from homology"/>